<dbReference type="EMBL" id="CP002788">
    <property type="protein sequence ID" value="AEF43050.1"/>
    <property type="molecule type" value="Genomic_DNA"/>
</dbReference>
<proteinExistence type="predicted"/>
<evidence type="ECO:0008006" key="5">
    <source>
        <dbReference type="Google" id="ProtNLM"/>
    </source>
</evidence>
<keyword evidence="4" id="KW-1185">Reference proteome</keyword>
<gene>
    <name evidence="3" type="ordered locus">AS9A_P20006</name>
</gene>
<dbReference type="Proteomes" id="UP000009235">
    <property type="component" value="Plasmid pAS9A-2"/>
</dbReference>
<accession>F6ESC9</accession>
<evidence type="ECO:0000313" key="4">
    <source>
        <dbReference type="Proteomes" id="UP000009235"/>
    </source>
</evidence>
<dbReference type="KEGG" id="asd:AS9A_P20006"/>
<feature type="signal peptide" evidence="2">
    <location>
        <begin position="1"/>
        <end position="25"/>
    </location>
</feature>
<keyword evidence="2" id="KW-0732">Signal</keyword>
<dbReference type="HOGENOM" id="CLU_1709443_0_0_11"/>
<geneLocation type="plasmid" evidence="3 4">
    <name>pAS9A-2</name>
</geneLocation>
<feature type="chain" id="PRO_5003339438" description="Secreted protein" evidence="2">
    <location>
        <begin position="26"/>
        <end position="153"/>
    </location>
</feature>
<feature type="region of interest" description="Disordered" evidence="1">
    <location>
        <begin position="26"/>
        <end position="51"/>
    </location>
</feature>
<evidence type="ECO:0000256" key="2">
    <source>
        <dbReference type="SAM" id="SignalP"/>
    </source>
</evidence>
<evidence type="ECO:0000313" key="3">
    <source>
        <dbReference type="EMBL" id="AEF43050.1"/>
    </source>
</evidence>
<dbReference type="AlphaFoldDB" id="F6ESC9"/>
<reference evidence="3 4" key="1">
    <citation type="journal article" date="2011" name="J. Bacteriol.">
        <title>Complete genome sequence of Amycolicicoccus subflavus DQS3-9A1T, an actinomycete isolated from crude oil-polluted soil.</title>
        <authorList>
            <person name="Cai M."/>
            <person name="Chen W.M."/>
            <person name="Nie Y."/>
            <person name="Chi C.Q."/>
            <person name="Wang Y.N."/>
            <person name="Tang Y.Q."/>
            <person name="Li G.Y."/>
            <person name="Wu X.L."/>
        </authorList>
    </citation>
    <scope>NUCLEOTIDE SEQUENCE [LARGE SCALE GENOMIC DNA]</scope>
    <source>
        <strain evidence="4">DSM 45089 / DQS3-9A1</strain>
        <plasmid evidence="3 4">pAS9A-2</plasmid>
    </source>
</reference>
<keyword evidence="3" id="KW-0614">Plasmid</keyword>
<evidence type="ECO:0000256" key="1">
    <source>
        <dbReference type="SAM" id="MobiDB-lite"/>
    </source>
</evidence>
<name>F6ESC9_HOYSD</name>
<protein>
    <recommendedName>
        <fullName evidence="5">Secreted protein</fullName>
    </recommendedName>
</protein>
<organism evidence="3 4">
    <name type="scientific">Hoyosella subflava (strain DSM 45089 / JCM 17490 / NBRC 109087 / DQS3-9A1)</name>
    <name type="common">Amycolicicoccus subflavus</name>
    <dbReference type="NCBI Taxonomy" id="443218"/>
    <lineage>
        <taxon>Bacteria</taxon>
        <taxon>Bacillati</taxon>
        <taxon>Actinomycetota</taxon>
        <taxon>Actinomycetes</taxon>
        <taxon>Mycobacteriales</taxon>
        <taxon>Hoyosellaceae</taxon>
        <taxon>Hoyosella</taxon>
    </lineage>
</organism>
<sequence length="153" mass="16609">MFRKAFAIIAAAVVIPTAVGVGAAAAEPSQPEPLPPAATLPGASPEDEPIQPLGTHWYGSGYVTVAQDWYSHQQSFGTWSSFSSITGVVNARFQVRVLDRNGSVLQEQNRYFDGRRFRETVYMNHHVPRPAGSVCTTLWEGGHQLGTACEAIH</sequence>